<dbReference type="InterPro" id="IPR015424">
    <property type="entry name" value="PyrdxlP-dep_Trfase"/>
</dbReference>
<dbReference type="PANTHER" id="PTHR43686">
    <property type="entry name" value="SULFURTRANSFERASE-RELATED"/>
    <property type="match status" value="1"/>
</dbReference>
<reference evidence="3 4" key="1">
    <citation type="journal article" date="2015" name="Genome Biol. Evol.">
        <title>Comparative Genomics of a Bacterivorous Green Alga Reveals Evolutionary Causalities and Consequences of Phago-Mixotrophic Mode of Nutrition.</title>
        <authorList>
            <person name="Burns J.A."/>
            <person name="Paasch A."/>
            <person name="Narechania A."/>
            <person name="Kim E."/>
        </authorList>
    </citation>
    <scope>NUCLEOTIDE SEQUENCE [LARGE SCALE GENOMIC DNA]</scope>
    <source>
        <strain evidence="3 4">PLY_AMNH</strain>
    </source>
</reference>
<name>A0AAE0BSI3_9CHLO</name>
<dbReference type="Gene3D" id="3.90.1150.10">
    <property type="entry name" value="Aspartate Aminotransferase, domain 1"/>
    <property type="match status" value="1"/>
</dbReference>
<protein>
    <recommendedName>
        <fullName evidence="2">Aminotransferase class V domain-containing protein</fullName>
    </recommendedName>
</protein>
<accession>A0AAE0BSI3</accession>
<dbReference type="SUPFAM" id="SSF53383">
    <property type="entry name" value="PLP-dependent transferases"/>
    <property type="match status" value="1"/>
</dbReference>
<evidence type="ECO:0000259" key="2">
    <source>
        <dbReference type="Pfam" id="PF00266"/>
    </source>
</evidence>
<dbReference type="PANTHER" id="PTHR43686:SF1">
    <property type="entry name" value="AMINOTRAN_5 DOMAIN-CONTAINING PROTEIN"/>
    <property type="match status" value="1"/>
</dbReference>
<dbReference type="AlphaFoldDB" id="A0AAE0BSI3"/>
<dbReference type="InterPro" id="IPR000192">
    <property type="entry name" value="Aminotrans_V_dom"/>
</dbReference>
<dbReference type="SUPFAM" id="SSF52402">
    <property type="entry name" value="Adenine nucleotide alpha hydrolases-like"/>
    <property type="match status" value="1"/>
</dbReference>
<sequence>MEREAEDHPGTRTQNGPISLLHNQLERSRCAMGGGGQDEEAMDSNGAVRDFFGEELLSGGASAAEENGQAAVATATVFEVGGEIDARMRVLREGCVGRELNVQTPFGSKQMLYADWAATGRALAPLEEYLRHEVLPVLANTHTTTSATGLQSSCYRLEARTRIAEACNARVNYHDKHSDVVLFAGTGSTGAVNCLVQVLGLQHTPPDGSPAPVVFVGPYEHHSNLLPWRESAAEVVTIPEDAQGHIDQAALARALEEHAHRPLRIGSFCAASNITGVLSHVDAVTEQLHRAGALAFWDYATLAPYAEVDMNPMRLQDDGRVNPWVYKDAVFVSPHKFPGGAAGCPGLLLAKRALFRNAVPSAPGGGTVFFVTGEDHRYLSNREEREEGGTQDIVGSIRCGLAFQVKQAVGCKAIASAEAALTARVHATLGACSRVVVLGPPPSAAVSRLPIVSFLVRAPPTSAGANRFLHYNFVCAVLNDLFGIQTRGGCMCAGPYGLELLGISPENAHRLEALLLEKVEVLRPGFSRFSLPYFTSPAEVEYVLEAVTLVAEQGWRLLPHYQFNHKTGEWKHWTRLRSFPERKWLAHLRWPAAPSTSTKATPPPAAAVPPVTEQMLVEGWVEQLAEARRVLEACVLEKPRATGDLTEWLRSAGAASSPSGEEGQTDAEALRWFMTQTEASELVAALPSASLSSSEAAMSRGDDGPLLGAMHPKGYPHGAALGSPVNPATEDREASVALPPAQAGMPEAAAELLERSVTVDAAPADAGEAEAAVVAWNEAGAEDGAAKAVSNTRGEAAADRAVSHKHPLRSTQGAAPAYTSLMSHGAPGGAERSVGNRAATEVESLGVSGKEQEDLEEESEGIDELLSWAAEAEGEGEELSAAPTINPPKAKKESRFAKPPPKLMRLLTKAVAEWDMIRPRDRLLLGLSGGKDSLALLHCLVEFQSRFAPSERFELACATVDPGTEAYDPKPLIPYLASLGVTYHYLDTNIMEMASSGHMRGDSICAFCSRMKRGALYSCCREHGYNVLVLGQVPTPFLTCLIFLIFLPPLEPLL</sequence>
<dbReference type="Gene3D" id="3.40.50.620">
    <property type="entry name" value="HUPs"/>
    <property type="match status" value="1"/>
</dbReference>
<evidence type="ECO:0000256" key="1">
    <source>
        <dbReference type="SAM" id="MobiDB-lite"/>
    </source>
</evidence>
<evidence type="ECO:0000313" key="3">
    <source>
        <dbReference type="EMBL" id="KAK3241304.1"/>
    </source>
</evidence>
<dbReference type="InterPro" id="IPR014729">
    <property type="entry name" value="Rossmann-like_a/b/a_fold"/>
</dbReference>
<gene>
    <name evidence="3" type="ORF">CYMTET_48917</name>
</gene>
<proteinExistence type="predicted"/>
<comment type="caution">
    <text evidence="3">The sequence shown here is derived from an EMBL/GenBank/DDBJ whole genome shotgun (WGS) entry which is preliminary data.</text>
</comment>
<dbReference type="Gene3D" id="3.40.640.10">
    <property type="entry name" value="Type I PLP-dependent aspartate aminotransferase-like (Major domain)"/>
    <property type="match status" value="1"/>
</dbReference>
<feature type="region of interest" description="Disordered" evidence="1">
    <location>
        <begin position="791"/>
        <end position="811"/>
    </location>
</feature>
<dbReference type="Proteomes" id="UP001190700">
    <property type="component" value="Unassembled WGS sequence"/>
</dbReference>
<feature type="domain" description="Aminotransferase class V" evidence="2">
    <location>
        <begin position="113"/>
        <end position="542"/>
    </location>
</feature>
<keyword evidence="4" id="KW-1185">Reference proteome</keyword>
<feature type="region of interest" description="Disordered" evidence="1">
    <location>
        <begin position="839"/>
        <end position="858"/>
    </location>
</feature>
<dbReference type="InterPro" id="IPR015421">
    <property type="entry name" value="PyrdxlP-dep_Trfase_major"/>
</dbReference>
<dbReference type="InterPro" id="IPR015422">
    <property type="entry name" value="PyrdxlP-dep_Trfase_small"/>
</dbReference>
<organism evidence="3 4">
    <name type="scientific">Cymbomonas tetramitiformis</name>
    <dbReference type="NCBI Taxonomy" id="36881"/>
    <lineage>
        <taxon>Eukaryota</taxon>
        <taxon>Viridiplantae</taxon>
        <taxon>Chlorophyta</taxon>
        <taxon>Pyramimonadophyceae</taxon>
        <taxon>Pyramimonadales</taxon>
        <taxon>Pyramimonadaceae</taxon>
        <taxon>Cymbomonas</taxon>
    </lineage>
</organism>
<dbReference type="EMBL" id="LGRX02033422">
    <property type="protein sequence ID" value="KAK3241304.1"/>
    <property type="molecule type" value="Genomic_DNA"/>
</dbReference>
<evidence type="ECO:0000313" key="4">
    <source>
        <dbReference type="Proteomes" id="UP001190700"/>
    </source>
</evidence>
<dbReference type="Pfam" id="PF00266">
    <property type="entry name" value="Aminotran_5"/>
    <property type="match status" value="1"/>
</dbReference>